<proteinExistence type="predicted"/>
<evidence type="ECO:0000313" key="2">
    <source>
        <dbReference type="Proteomes" id="UP001186974"/>
    </source>
</evidence>
<sequence>MAEDTSIIQMVARGTKLSLALYGFGAAVPSATADTSRLAKAVNLLSFVLRQVGASLKEYGTIPSYEAFDTVKEILLQCHIIFTEIENLVPAEFSKENDSTPMAISRRQSWNWNHASRAQIEYLLGHVDGLKLTINVMTQTLYTVKVIAWSRQQRLQLAAATQAFNAERLQLQTLVIEQQMALIRVGQLYEEYKEDADQRLIEQGPGSQEMTIYDERSPNPLQLVRYQEASLTGKPAMPTEAENLQIVRNIASQYIDHILNHWTRLPEIDRHVRQIESEAQSRARKQYSDRRASQQPRVDEESSDDESAKIKHPRPRSVGPGPLLMPANENLLENFGGSIPIPVP</sequence>
<organism evidence="1 2">
    <name type="scientific">Coniosporium uncinatum</name>
    <dbReference type="NCBI Taxonomy" id="93489"/>
    <lineage>
        <taxon>Eukaryota</taxon>
        <taxon>Fungi</taxon>
        <taxon>Dikarya</taxon>
        <taxon>Ascomycota</taxon>
        <taxon>Pezizomycotina</taxon>
        <taxon>Dothideomycetes</taxon>
        <taxon>Dothideomycetes incertae sedis</taxon>
        <taxon>Coniosporium</taxon>
    </lineage>
</organism>
<dbReference type="EMBL" id="JAWDJW010010970">
    <property type="protein sequence ID" value="KAK3045148.1"/>
    <property type="molecule type" value="Genomic_DNA"/>
</dbReference>
<dbReference type="Proteomes" id="UP001186974">
    <property type="component" value="Unassembled WGS sequence"/>
</dbReference>
<gene>
    <name evidence="1" type="ORF">LTS18_014460</name>
</gene>
<reference evidence="1" key="1">
    <citation type="submission" date="2024-09" db="EMBL/GenBank/DDBJ databases">
        <title>Black Yeasts Isolated from many extreme environments.</title>
        <authorList>
            <person name="Coleine C."/>
            <person name="Stajich J.E."/>
            <person name="Selbmann L."/>
        </authorList>
    </citation>
    <scope>NUCLEOTIDE SEQUENCE</scope>
    <source>
        <strain evidence="1">CCFEE 5737</strain>
    </source>
</reference>
<accession>A0ACC3CVG2</accession>
<feature type="non-terminal residue" evidence="1">
    <location>
        <position position="344"/>
    </location>
</feature>
<evidence type="ECO:0000313" key="1">
    <source>
        <dbReference type="EMBL" id="KAK3045148.1"/>
    </source>
</evidence>
<keyword evidence="2" id="KW-1185">Reference proteome</keyword>
<name>A0ACC3CVG2_9PEZI</name>
<protein>
    <submittedName>
        <fullName evidence="1">Uncharacterized protein</fullName>
    </submittedName>
</protein>
<comment type="caution">
    <text evidence="1">The sequence shown here is derived from an EMBL/GenBank/DDBJ whole genome shotgun (WGS) entry which is preliminary data.</text>
</comment>